<name>A0A1B0AKT2_9MUSC</name>
<dbReference type="AlphaFoldDB" id="A0A1B0AKT2"/>
<evidence type="ECO:0000313" key="1">
    <source>
        <dbReference type="EnsemblMetazoa" id="GPPI000302-PA"/>
    </source>
</evidence>
<dbReference type="EMBL" id="JXJN01028125">
    <property type="status" value="NOT_ANNOTATED_CDS"/>
    <property type="molecule type" value="Genomic_DNA"/>
</dbReference>
<sequence>QFKAHLLQYFELPTSEDDSCYTLITTKGGLTCHHVVFNVTLPIVEHHKYVLCEPVNPVPNHDSHRYMQSNAHAIYCKRTSPGYHCYKRTNSNPSSAHARDVRQKDIILIDLSVQNEFLNMITSVWLFVISSQQHCQPPTQIWENLQI</sequence>
<accession>A0A1B0AKT2</accession>
<organism evidence="1 2">
    <name type="scientific">Glossina palpalis gambiensis</name>
    <dbReference type="NCBI Taxonomy" id="67801"/>
    <lineage>
        <taxon>Eukaryota</taxon>
        <taxon>Metazoa</taxon>
        <taxon>Ecdysozoa</taxon>
        <taxon>Arthropoda</taxon>
        <taxon>Hexapoda</taxon>
        <taxon>Insecta</taxon>
        <taxon>Pterygota</taxon>
        <taxon>Neoptera</taxon>
        <taxon>Endopterygota</taxon>
        <taxon>Diptera</taxon>
        <taxon>Brachycera</taxon>
        <taxon>Muscomorpha</taxon>
        <taxon>Hippoboscoidea</taxon>
        <taxon>Glossinidae</taxon>
        <taxon>Glossina</taxon>
    </lineage>
</organism>
<protein>
    <submittedName>
        <fullName evidence="1">Uncharacterized protein</fullName>
    </submittedName>
</protein>
<dbReference type="VEuPathDB" id="VectorBase:GPPI000302"/>
<dbReference type="VEuPathDB" id="VectorBase:GPPI000320"/>
<dbReference type="Proteomes" id="UP000092460">
    <property type="component" value="Unassembled WGS sequence"/>
</dbReference>
<reference evidence="2" key="1">
    <citation type="submission" date="2015-01" db="EMBL/GenBank/DDBJ databases">
        <authorList>
            <person name="Aksoy S."/>
            <person name="Warren W."/>
            <person name="Wilson R.K."/>
        </authorList>
    </citation>
    <scope>NUCLEOTIDE SEQUENCE [LARGE SCALE GENOMIC DNA]</scope>
    <source>
        <strain evidence="2">IAEA</strain>
    </source>
</reference>
<proteinExistence type="predicted"/>
<dbReference type="EnsemblMetazoa" id="GPPI000302-RA">
    <property type="protein sequence ID" value="GPPI000302-PA"/>
    <property type="gene ID" value="GPPI000302"/>
</dbReference>
<keyword evidence="2" id="KW-1185">Reference proteome</keyword>
<dbReference type="EnsemblMetazoa" id="GPPI000320-RA">
    <property type="protein sequence ID" value="GPPI000320-PA"/>
    <property type="gene ID" value="GPPI000320"/>
</dbReference>
<reference evidence="1" key="2">
    <citation type="submission" date="2020-05" db="UniProtKB">
        <authorList>
            <consortium name="EnsemblMetazoa"/>
        </authorList>
    </citation>
    <scope>IDENTIFICATION</scope>
    <source>
        <strain evidence="1">IAEA</strain>
    </source>
</reference>
<evidence type="ECO:0000313" key="2">
    <source>
        <dbReference type="Proteomes" id="UP000092460"/>
    </source>
</evidence>
<dbReference type="EMBL" id="JXJN01027761">
    <property type="status" value="NOT_ANNOTATED_CDS"/>
    <property type="molecule type" value="Genomic_DNA"/>
</dbReference>